<dbReference type="Proteomes" id="UP001362999">
    <property type="component" value="Unassembled WGS sequence"/>
</dbReference>
<sequence length="624" mass="70656">MAPLNFQSNTWTEREEETSEPSEWSLSAEDRQANWDLVLRDMQSPCFEYPMTAPAVEVSSIPQDVNYDGPGSLRRRQPSGSLNSNLSADEILISDWLPGAEVLVSGYDQMVHKLRKKLELAIFRQACAKHIVLGTSHALSSIGRVPDELWNEIFGLACDRRIGWPEDTLRTLTQVCKKWRTLLTASPAAALWNPVDLRKYGGPIAARKAQLSYVTASNILEIIMSADDTRSDHDLLQSVFQQPLLKPSIPRIRRLTVHDIYSPNGIATRSLFSESAAIPDISELYIVGAHWFIGEYPSANGLPTWFASMDHNHLQPEIHIERGITTLALIQTIEPEHRLHVPWSSLTVYTELNTARANGIIPCSHLRRLSSLTKLTLGGVFLPKMPDTGRVEFHELTCLEYIVPWNWVPGIETFEAVNCPNLTQLHLYGSSYKTLRVSEASERFHTDLARFLPRCPLLQTLKFALPVPYPSAILIAHLRACPSLLRLELDFCCPELVNNSLFQELSDMTLVPHLRFLRLADGGNSTRHPSALDEIDAVPTLTRMIRLRFKNNLGFLSFRSKRKEMDHVSNYSERTILEWEDRLITKWEKLPVFGFEWNLPHAARLAIEKLILTDGLSGIELLPP</sequence>
<evidence type="ECO:0000313" key="2">
    <source>
        <dbReference type="EMBL" id="KAK6992876.1"/>
    </source>
</evidence>
<dbReference type="EMBL" id="JAWWNJ010000106">
    <property type="protein sequence ID" value="KAK6992876.1"/>
    <property type="molecule type" value="Genomic_DNA"/>
</dbReference>
<evidence type="ECO:0008006" key="4">
    <source>
        <dbReference type="Google" id="ProtNLM"/>
    </source>
</evidence>
<feature type="region of interest" description="Disordered" evidence="1">
    <location>
        <begin position="1"/>
        <end position="26"/>
    </location>
</feature>
<gene>
    <name evidence="2" type="ORF">R3P38DRAFT_2801691</name>
</gene>
<dbReference type="Gene3D" id="3.80.10.10">
    <property type="entry name" value="Ribonuclease Inhibitor"/>
    <property type="match status" value="1"/>
</dbReference>
<name>A0AAV9ZVS0_9AGAR</name>
<proteinExistence type="predicted"/>
<organism evidence="2 3">
    <name type="scientific">Favolaschia claudopus</name>
    <dbReference type="NCBI Taxonomy" id="2862362"/>
    <lineage>
        <taxon>Eukaryota</taxon>
        <taxon>Fungi</taxon>
        <taxon>Dikarya</taxon>
        <taxon>Basidiomycota</taxon>
        <taxon>Agaricomycotina</taxon>
        <taxon>Agaricomycetes</taxon>
        <taxon>Agaricomycetidae</taxon>
        <taxon>Agaricales</taxon>
        <taxon>Marasmiineae</taxon>
        <taxon>Mycenaceae</taxon>
        <taxon>Favolaschia</taxon>
    </lineage>
</organism>
<evidence type="ECO:0000256" key="1">
    <source>
        <dbReference type="SAM" id="MobiDB-lite"/>
    </source>
</evidence>
<keyword evidence="3" id="KW-1185">Reference proteome</keyword>
<reference evidence="2 3" key="1">
    <citation type="journal article" date="2024" name="J Genomics">
        <title>Draft genome sequencing and assembly of Favolaschia claudopus CIRM-BRFM 2984 isolated from oak limbs.</title>
        <authorList>
            <person name="Navarro D."/>
            <person name="Drula E."/>
            <person name="Chaduli D."/>
            <person name="Cazenave R."/>
            <person name="Ahrendt S."/>
            <person name="Wang J."/>
            <person name="Lipzen A."/>
            <person name="Daum C."/>
            <person name="Barry K."/>
            <person name="Grigoriev I.V."/>
            <person name="Favel A."/>
            <person name="Rosso M.N."/>
            <person name="Martin F."/>
        </authorList>
    </citation>
    <scope>NUCLEOTIDE SEQUENCE [LARGE SCALE GENOMIC DNA]</scope>
    <source>
        <strain evidence="2 3">CIRM-BRFM 2984</strain>
    </source>
</reference>
<dbReference type="InterPro" id="IPR032675">
    <property type="entry name" value="LRR_dom_sf"/>
</dbReference>
<comment type="caution">
    <text evidence="2">The sequence shown here is derived from an EMBL/GenBank/DDBJ whole genome shotgun (WGS) entry which is preliminary data.</text>
</comment>
<dbReference type="AlphaFoldDB" id="A0AAV9ZVS0"/>
<dbReference type="SUPFAM" id="SSF52058">
    <property type="entry name" value="L domain-like"/>
    <property type="match status" value="1"/>
</dbReference>
<protein>
    <recommendedName>
        <fullName evidence="4">F-box domain-containing protein</fullName>
    </recommendedName>
</protein>
<accession>A0AAV9ZVS0</accession>
<evidence type="ECO:0000313" key="3">
    <source>
        <dbReference type="Proteomes" id="UP001362999"/>
    </source>
</evidence>